<organism evidence="2 3">
    <name type="scientific">Liparis tanakae</name>
    <name type="common">Tanaka's snailfish</name>
    <dbReference type="NCBI Taxonomy" id="230148"/>
    <lineage>
        <taxon>Eukaryota</taxon>
        <taxon>Metazoa</taxon>
        <taxon>Chordata</taxon>
        <taxon>Craniata</taxon>
        <taxon>Vertebrata</taxon>
        <taxon>Euteleostomi</taxon>
        <taxon>Actinopterygii</taxon>
        <taxon>Neopterygii</taxon>
        <taxon>Teleostei</taxon>
        <taxon>Neoteleostei</taxon>
        <taxon>Acanthomorphata</taxon>
        <taxon>Eupercaria</taxon>
        <taxon>Perciformes</taxon>
        <taxon>Cottioidei</taxon>
        <taxon>Cottales</taxon>
        <taxon>Liparidae</taxon>
        <taxon>Liparis</taxon>
    </lineage>
</organism>
<feature type="compositionally biased region" description="Polar residues" evidence="1">
    <location>
        <begin position="1"/>
        <end position="11"/>
    </location>
</feature>
<comment type="caution">
    <text evidence="2">The sequence shown here is derived from an EMBL/GenBank/DDBJ whole genome shotgun (WGS) entry which is preliminary data.</text>
</comment>
<reference evidence="2 3" key="1">
    <citation type="submission" date="2019-03" db="EMBL/GenBank/DDBJ databases">
        <title>First draft genome of Liparis tanakae, snailfish: a comprehensive survey of snailfish specific genes.</title>
        <authorList>
            <person name="Kim W."/>
            <person name="Song I."/>
            <person name="Jeong J.-H."/>
            <person name="Kim D."/>
            <person name="Kim S."/>
            <person name="Ryu S."/>
            <person name="Song J.Y."/>
            <person name="Lee S.K."/>
        </authorList>
    </citation>
    <scope>NUCLEOTIDE SEQUENCE [LARGE SCALE GENOMIC DNA]</scope>
    <source>
        <tissue evidence="2">Muscle</tissue>
    </source>
</reference>
<accession>A0A4Z2FIT7</accession>
<proteinExistence type="predicted"/>
<protein>
    <submittedName>
        <fullName evidence="2">Uncharacterized protein</fullName>
    </submittedName>
</protein>
<evidence type="ECO:0000313" key="3">
    <source>
        <dbReference type="Proteomes" id="UP000314294"/>
    </source>
</evidence>
<evidence type="ECO:0000256" key="1">
    <source>
        <dbReference type="SAM" id="MobiDB-lite"/>
    </source>
</evidence>
<gene>
    <name evidence="2" type="ORF">EYF80_048714</name>
</gene>
<sequence length="136" mass="14351">MSVCSTSTNWASVGSRRSSGGVPRPVQVGAHEARHVSPEADSDHVDGAQSGAVLLQRRPISHLMLAAPRFQSTTTTLPSALLSSSSVILCSHIGGEPVGRYPWMTKAVGLDQFTRGCAWDGSLWDSSVPQVPLSLV</sequence>
<keyword evidence="3" id="KW-1185">Reference proteome</keyword>
<feature type="compositionally biased region" description="Basic and acidic residues" evidence="1">
    <location>
        <begin position="31"/>
        <end position="46"/>
    </location>
</feature>
<dbReference type="AlphaFoldDB" id="A0A4Z2FIT7"/>
<evidence type="ECO:0000313" key="2">
    <source>
        <dbReference type="EMBL" id="TNN41127.1"/>
    </source>
</evidence>
<name>A0A4Z2FIT7_9TELE</name>
<feature type="compositionally biased region" description="Low complexity" evidence="1">
    <location>
        <begin position="12"/>
        <end position="26"/>
    </location>
</feature>
<dbReference type="EMBL" id="SRLO01001133">
    <property type="protein sequence ID" value="TNN41127.1"/>
    <property type="molecule type" value="Genomic_DNA"/>
</dbReference>
<dbReference type="Proteomes" id="UP000314294">
    <property type="component" value="Unassembled WGS sequence"/>
</dbReference>
<feature type="region of interest" description="Disordered" evidence="1">
    <location>
        <begin position="1"/>
        <end position="46"/>
    </location>
</feature>